<dbReference type="PRINTS" id="PR00344">
    <property type="entry name" value="BCTRLSENSOR"/>
</dbReference>
<dbReference type="InterPro" id="IPR005467">
    <property type="entry name" value="His_kinase_dom"/>
</dbReference>
<keyword evidence="5" id="KW-0418">Kinase</keyword>
<dbReference type="InterPro" id="IPR003661">
    <property type="entry name" value="HisK_dim/P_dom"/>
</dbReference>
<evidence type="ECO:0000259" key="7">
    <source>
        <dbReference type="PROSITE" id="PS50109"/>
    </source>
</evidence>
<keyword evidence="6" id="KW-0812">Transmembrane</keyword>
<keyword evidence="6" id="KW-1133">Transmembrane helix</keyword>
<evidence type="ECO:0000256" key="5">
    <source>
        <dbReference type="ARBA" id="ARBA00022777"/>
    </source>
</evidence>
<dbReference type="InterPro" id="IPR036097">
    <property type="entry name" value="HisK_dim/P_sf"/>
</dbReference>
<keyword evidence="6" id="KW-0472">Membrane</keyword>
<dbReference type="InterPro" id="IPR004358">
    <property type="entry name" value="Sig_transdc_His_kin-like_C"/>
</dbReference>
<dbReference type="Pfam" id="PF02518">
    <property type="entry name" value="HATPase_c"/>
    <property type="match status" value="1"/>
</dbReference>
<dbReference type="InterPro" id="IPR003594">
    <property type="entry name" value="HATPase_dom"/>
</dbReference>
<dbReference type="Proteomes" id="UP000514509">
    <property type="component" value="Chromosome"/>
</dbReference>
<feature type="domain" description="Histidine kinase" evidence="7">
    <location>
        <begin position="236"/>
        <end position="448"/>
    </location>
</feature>
<dbReference type="Pfam" id="PF20969">
    <property type="entry name" value="MASE11"/>
    <property type="match status" value="1"/>
</dbReference>
<dbReference type="SMART" id="SM00387">
    <property type="entry name" value="HATPase_c"/>
    <property type="match status" value="1"/>
</dbReference>
<dbReference type="AlphaFoldDB" id="A0A7L7L4S7"/>
<feature type="transmembrane region" description="Helical" evidence="6">
    <location>
        <begin position="169"/>
        <end position="192"/>
    </location>
</feature>
<sequence>MSYWLQYRQFTEENLLGKNKPEIEDLAYWRDKVFTNAFVYFLPVSLVALIPGVWVSLKEGLIFLAFVDIVTVLSFVLIAFHPNLSLAIRKILAMAMLYMLAVILLLFLGSFGPGLLYLLTITIFTALIFPVSVAYKSILLNLIICVIFALIIHFKLLNSTLTQLYNTESWIAVSSNLICLNVVCVALLDMLVKGLQKTITQEAYLQMQLKEESIKLEHLVETLKHKNHELEQFAFITSHDLQEPLRTITTVVANLEQQNKGEMDEMTSIYLGFLSQSAVRMRALITGLLEYSHLGKNKLLEKVDCNTILQECLTDLSTYIQENQATITSSSLPELQAYGLELKLLFQNLISNAIKFRQKNISPQIRITAEQDNNYWVFSVADNGIGIDARFREKIFVIFHRLHPRTAYEGTGIGLAHCRKIVELHRGKIWVEPNPEGGSIFRFKLPIY</sequence>
<evidence type="ECO:0000313" key="9">
    <source>
        <dbReference type="Proteomes" id="UP000514509"/>
    </source>
</evidence>
<evidence type="ECO:0000256" key="4">
    <source>
        <dbReference type="ARBA" id="ARBA00022679"/>
    </source>
</evidence>
<accession>A0A7L7L4S7</accession>
<dbReference type="SUPFAM" id="SSF55874">
    <property type="entry name" value="ATPase domain of HSP90 chaperone/DNA topoisomerase II/histidine kinase"/>
    <property type="match status" value="1"/>
</dbReference>
<dbReference type="Gene3D" id="3.30.565.10">
    <property type="entry name" value="Histidine kinase-like ATPase, C-terminal domain"/>
    <property type="match status" value="1"/>
</dbReference>
<dbReference type="KEGG" id="add:HUW48_06995"/>
<dbReference type="GO" id="GO:0000155">
    <property type="term" value="F:phosphorelay sensor kinase activity"/>
    <property type="evidence" value="ECO:0007669"/>
    <property type="project" value="InterPro"/>
</dbReference>
<dbReference type="EMBL" id="CP055153">
    <property type="protein sequence ID" value="QMU27807.1"/>
    <property type="molecule type" value="Genomic_DNA"/>
</dbReference>
<comment type="catalytic activity">
    <reaction evidence="1">
        <text>ATP + protein L-histidine = ADP + protein N-phospho-L-histidine.</text>
        <dbReference type="EC" id="2.7.13.3"/>
    </reaction>
</comment>
<gene>
    <name evidence="8" type="ORF">HUW48_06995</name>
</gene>
<dbReference type="InterPro" id="IPR036890">
    <property type="entry name" value="HATPase_C_sf"/>
</dbReference>
<dbReference type="PROSITE" id="PS50109">
    <property type="entry name" value="HIS_KIN"/>
    <property type="match status" value="1"/>
</dbReference>
<dbReference type="InterPro" id="IPR052162">
    <property type="entry name" value="Sensor_kinase/Photoreceptor"/>
</dbReference>
<feature type="transmembrane region" description="Helical" evidence="6">
    <location>
        <begin position="61"/>
        <end position="79"/>
    </location>
</feature>
<organism evidence="8 9">
    <name type="scientific">Adhaeribacter radiodurans</name>
    <dbReference type="NCBI Taxonomy" id="2745197"/>
    <lineage>
        <taxon>Bacteria</taxon>
        <taxon>Pseudomonadati</taxon>
        <taxon>Bacteroidota</taxon>
        <taxon>Cytophagia</taxon>
        <taxon>Cytophagales</taxon>
        <taxon>Hymenobacteraceae</taxon>
        <taxon>Adhaeribacter</taxon>
    </lineage>
</organism>
<feature type="transmembrane region" description="Helical" evidence="6">
    <location>
        <begin position="37"/>
        <end position="55"/>
    </location>
</feature>
<name>A0A7L7L4S7_9BACT</name>
<keyword evidence="9" id="KW-1185">Reference proteome</keyword>
<reference evidence="8 9" key="2">
    <citation type="submission" date="2020-08" db="EMBL/GenBank/DDBJ databases">
        <title>Adhaeribacter dokdonensis sp. nov., isolated from the rhizosphere of Elymus tsukushiensis, a plant native to the Dokdo Islands, Republic of Korea.</title>
        <authorList>
            <person name="Ghim S.Y."/>
        </authorList>
    </citation>
    <scope>NUCLEOTIDE SEQUENCE [LARGE SCALE GENOMIC DNA]</scope>
    <source>
        <strain evidence="8 9">KUDC8001</strain>
    </source>
</reference>
<dbReference type="SUPFAM" id="SSF47384">
    <property type="entry name" value="Homodimeric domain of signal transducing histidine kinase"/>
    <property type="match status" value="1"/>
</dbReference>
<reference evidence="8 9" key="1">
    <citation type="submission" date="2020-06" db="EMBL/GenBank/DDBJ databases">
        <authorList>
            <person name="Hwang Y.J."/>
        </authorList>
    </citation>
    <scope>NUCLEOTIDE SEQUENCE [LARGE SCALE GENOMIC DNA]</scope>
    <source>
        <strain evidence="8 9">KUDC8001</strain>
    </source>
</reference>
<keyword evidence="4" id="KW-0808">Transferase</keyword>
<dbReference type="PANTHER" id="PTHR43304">
    <property type="entry name" value="PHYTOCHROME-LIKE PROTEIN CPH1"/>
    <property type="match status" value="1"/>
</dbReference>
<evidence type="ECO:0000256" key="2">
    <source>
        <dbReference type="ARBA" id="ARBA00012438"/>
    </source>
</evidence>
<keyword evidence="3" id="KW-0597">Phosphoprotein</keyword>
<dbReference type="FunFam" id="3.30.565.10:FF:000006">
    <property type="entry name" value="Sensor histidine kinase WalK"/>
    <property type="match status" value="1"/>
</dbReference>
<evidence type="ECO:0000256" key="1">
    <source>
        <dbReference type="ARBA" id="ARBA00000085"/>
    </source>
</evidence>
<evidence type="ECO:0000256" key="6">
    <source>
        <dbReference type="SAM" id="Phobius"/>
    </source>
</evidence>
<feature type="transmembrane region" description="Helical" evidence="6">
    <location>
        <begin position="91"/>
        <end position="108"/>
    </location>
</feature>
<protein>
    <recommendedName>
        <fullName evidence="2">histidine kinase</fullName>
        <ecNumber evidence="2">2.7.13.3</ecNumber>
    </recommendedName>
</protein>
<evidence type="ECO:0000256" key="3">
    <source>
        <dbReference type="ARBA" id="ARBA00022553"/>
    </source>
</evidence>
<evidence type="ECO:0000313" key="8">
    <source>
        <dbReference type="EMBL" id="QMU27807.1"/>
    </source>
</evidence>
<dbReference type="EC" id="2.7.13.3" evidence="2"/>
<proteinExistence type="predicted"/>
<dbReference type="Gene3D" id="1.10.287.130">
    <property type="match status" value="1"/>
</dbReference>
<dbReference type="CDD" id="cd00082">
    <property type="entry name" value="HisKA"/>
    <property type="match status" value="1"/>
</dbReference>
<dbReference type="InterPro" id="IPR048437">
    <property type="entry name" value="MASE11"/>
</dbReference>
<feature type="transmembrane region" description="Helical" evidence="6">
    <location>
        <begin position="138"/>
        <end position="157"/>
    </location>
</feature>
<dbReference type="PANTHER" id="PTHR43304:SF1">
    <property type="entry name" value="PAC DOMAIN-CONTAINING PROTEIN"/>
    <property type="match status" value="1"/>
</dbReference>
<dbReference type="RefSeq" id="WP_182414999.1">
    <property type="nucleotide sequence ID" value="NZ_CP055153.1"/>
</dbReference>